<proteinExistence type="predicted"/>
<reference evidence="1" key="1">
    <citation type="journal article" date="2019" name="MBio">
        <title>Virus Genomes from Deep Sea Sediments Expand the Ocean Megavirome and Support Independent Origins of Viral Gigantism.</title>
        <authorList>
            <person name="Backstrom D."/>
            <person name="Yutin N."/>
            <person name="Jorgensen S.L."/>
            <person name="Dharamshi J."/>
            <person name="Homa F."/>
            <person name="Zaremba-Niedwiedzka K."/>
            <person name="Spang A."/>
            <person name="Wolf Y.I."/>
            <person name="Koonin E.V."/>
            <person name="Ettema T.J."/>
        </authorList>
    </citation>
    <scope>NUCLEOTIDE SEQUENCE</scope>
</reference>
<name>A0A481Z2Y4_9VIRU</name>
<protein>
    <submittedName>
        <fullName evidence="1">Uncharacterized protein</fullName>
    </submittedName>
</protein>
<sequence>MSEYFNNVSTNITRNKIKYLLSCDDKTKQAVYNILDEIDKMDNINNIHKYSVGDAVDINENKVSIYWYEKGLFLNVNSENYIIIKIDKKNIYKKEYASNDYVKVANFINSI</sequence>
<gene>
    <name evidence="1" type="ORF">LCPAC101_01380</name>
</gene>
<evidence type="ECO:0000313" key="1">
    <source>
        <dbReference type="EMBL" id="QBK89855.1"/>
    </source>
</evidence>
<organism evidence="1">
    <name type="scientific">Pithovirus LCPAC101</name>
    <dbReference type="NCBI Taxonomy" id="2506586"/>
    <lineage>
        <taxon>Viruses</taxon>
        <taxon>Pithoviruses</taxon>
    </lineage>
</organism>
<accession>A0A481Z2Y4</accession>
<dbReference type="EMBL" id="MK500443">
    <property type="protein sequence ID" value="QBK89855.1"/>
    <property type="molecule type" value="Genomic_DNA"/>
</dbReference>